<feature type="non-terminal residue" evidence="2">
    <location>
        <position position="72"/>
    </location>
</feature>
<reference evidence="2" key="2">
    <citation type="submission" date="2000-02" db="EMBL/GenBank/DDBJ databases">
        <authorList>
            <person name="Ross S."/>
            <person name="Viazov S."/>
            <person name="Roggendorf M."/>
        </authorList>
    </citation>
    <scope>NUCLEOTIDE SEQUENCE</scope>
</reference>
<feature type="non-terminal residue" evidence="2">
    <location>
        <position position="1"/>
    </location>
</feature>
<reference evidence="2" key="1">
    <citation type="journal article" date="2000" name="J. Clin. Microbiol.">
        <title>Genotyping of hepatitis C virus isolates using CLIP sequencing.</title>
        <authorList>
            <person name="Ross R.S."/>
            <person name="Viazov S.O."/>
            <person name="Holtzer C.D."/>
            <person name="Beyou A."/>
            <person name="Monnet A."/>
            <person name="Mazure C."/>
            <person name="Roggendorf M."/>
        </authorList>
    </citation>
    <scope>NUCLEOTIDE SEQUENCE</scope>
</reference>
<evidence type="ECO:0000313" key="2">
    <source>
        <dbReference type="EMBL" id="AAG24353.1"/>
    </source>
</evidence>
<feature type="region of interest" description="Disordered" evidence="1">
    <location>
        <begin position="52"/>
        <end position="72"/>
    </location>
</feature>
<organism evidence="2">
    <name type="scientific">Hepacivirus hominis</name>
    <dbReference type="NCBI Taxonomy" id="3052230"/>
    <lineage>
        <taxon>Viruses</taxon>
        <taxon>Riboviria</taxon>
        <taxon>Orthornavirae</taxon>
        <taxon>Kitrinoviricota</taxon>
        <taxon>Flasuviricetes</taxon>
        <taxon>Amarillovirales</taxon>
        <taxon>Flaviviridae</taxon>
        <taxon>Hepacivirus</taxon>
    </lineage>
</organism>
<sequence length="72" mass="7810">GPQVGCARDEENFRTVPATWEAPAHPERSADHWQVLGTSRISLAPVRKRGPRLGRVAPVPPGFSPVVGPHRP</sequence>
<proteinExistence type="predicted"/>
<name>Q9E791_9HEPC</name>
<dbReference type="EMBL" id="AF233724">
    <property type="protein sequence ID" value="AAG24353.1"/>
    <property type="molecule type" value="Genomic_RNA"/>
</dbReference>
<protein>
    <submittedName>
        <fullName evidence="2">Core protein</fullName>
    </submittedName>
</protein>
<evidence type="ECO:0000256" key="1">
    <source>
        <dbReference type="SAM" id="MobiDB-lite"/>
    </source>
</evidence>
<accession>Q9E791</accession>